<dbReference type="RefSeq" id="XP_049264147.1">
    <property type="nucleotide sequence ID" value="XM_049406304.1"/>
</dbReference>
<comment type="caution">
    <text evidence="7">The sequence shown here is derived from an EMBL/GenBank/DDBJ whole genome shotgun (WGS) entry which is preliminary data.</text>
</comment>
<feature type="compositionally biased region" description="Basic and acidic residues" evidence="6">
    <location>
        <begin position="335"/>
        <end position="344"/>
    </location>
</feature>
<feature type="region of interest" description="Disordered" evidence="6">
    <location>
        <begin position="1"/>
        <end position="154"/>
    </location>
</feature>
<accession>A0A8J5QP21</accession>
<dbReference type="InterPro" id="IPR013907">
    <property type="entry name" value="Sds3"/>
</dbReference>
<evidence type="ECO:0000256" key="1">
    <source>
        <dbReference type="ARBA" id="ARBA00004123"/>
    </source>
</evidence>
<evidence type="ECO:0000256" key="2">
    <source>
        <dbReference type="ARBA" id="ARBA00022491"/>
    </source>
</evidence>
<feature type="compositionally biased region" description="Basic and acidic residues" evidence="6">
    <location>
        <begin position="70"/>
        <end position="88"/>
    </location>
</feature>
<keyword evidence="3" id="KW-0805">Transcription regulation</keyword>
<feature type="compositionally biased region" description="Basic and acidic residues" evidence="6">
    <location>
        <begin position="261"/>
        <end position="275"/>
    </location>
</feature>
<evidence type="ECO:0000256" key="6">
    <source>
        <dbReference type="SAM" id="MobiDB-lite"/>
    </source>
</evidence>
<keyword evidence="8" id="KW-1185">Reference proteome</keyword>
<keyword evidence="4" id="KW-0804">Transcription</keyword>
<feature type="compositionally biased region" description="Acidic residues" evidence="6">
    <location>
        <begin position="31"/>
        <end position="43"/>
    </location>
</feature>
<feature type="compositionally biased region" description="Basic and acidic residues" evidence="6">
    <location>
        <begin position="107"/>
        <end position="118"/>
    </location>
</feature>
<protein>
    <submittedName>
        <fullName evidence="7">DEP1</fullName>
    </submittedName>
</protein>
<feature type="compositionally biased region" description="Acidic residues" evidence="6">
    <location>
        <begin position="300"/>
        <end position="321"/>
    </location>
</feature>
<organism evidence="7 8">
    <name type="scientific">[Candida] subhashii</name>
    <dbReference type="NCBI Taxonomy" id="561895"/>
    <lineage>
        <taxon>Eukaryota</taxon>
        <taxon>Fungi</taxon>
        <taxon>Dikarya</taxon>
        <taxon>Ascomycota</taxon>
        <taxon>Saccharomycotina</taxon>
        <taxon>Pichiomycetes</taxon>
        <taxon>Debaryomycetaceae</taxon>
        <taxon>Spathaspora</taxon>
    </lineage>
</organism>
<feature type="compositionally biased region" description="Basic and acidic residues" evidence="6">
    <location>
        <begin position="1"/>
        <end position="12"/>
    </location>
</feature>
<feature type="compositionally biased region" description="Basic and acidic residues" evidence="6">
    <location>
        <begin position="196"/>
        <end position="214"/>
    </location>
</feature>
<keyword evidence="2" id="KW-0678">Repressor</keyword>
<dbReference type="EMBL" id="JAGSYN010000113">
    <property type="protein sequence ID" value="KAG7663915.1"/>
    <property type="molecule type" value="Genomic_DNA"/>
</dbReference>
<feature type="region of interest" description="Disordered" evidence="6">
    <location>
        <begin position="170"/>
        <end position="353"/>
    </location>
</feature>
<dbReference type="GO" id="GO:0005654">
    <property type="term" value="C:nucleoplasm"/>
    <property type="evidence" value="ECO:0007669"/>
    <property type="project" value="UniProtKB-ARBA"/>
</dbReference>
<evidence type="ECO:0000313" key="8">
    <source>
        <dbReference type="Proteomes" id="UP000694255"/>
    </source>
</evidence>
<evidence type="ECO:0000256" key="3">
    <source>
        <dbReference type="ARBA" id="ARBA00023015"/>
    </source>
</evidence>
<dbReference type="PANTHER" id="PTHR21964">
    <property type="entry name" value="BREAST CANCER METASTASIS-SUPPRESSOR 1"/>
    <property type="match status" value="1"/>
</dbReference>
<dbReference type="AlphaFoldDB" id="A0A8J5QP21"/>
<name>A0A8J5QP21_9ASCO</name>
<reference evidence="7 8" key="1">
    <citation type="journal article" date="2021" name="DNA Res.">
        <title>Genome analysis of Candida subhashii reveals its hybrid nature and dual mitochondrial genome conformations.</title>
        <authorList>
            <person name="Mixao V."/>
            <person name="Hegedusova E."/>
            <person name="Saus E."/>
            <person name="Pryszcz L.P."/>
            <person name="Cillingova A."/>
            <person name="Nosek J."/>
            <person name="Gabaldon T."/>
        </authorList>
    </citation>
    <scope>NUCLEOTIDE SEQUENCE [LARGE SCALE GENOMIC DNA]</scope>
    <source>
        <strain evidence="7 8">CBS 10753</strain>
    </source>
</reference>
<dbReference type="OrthoDB" id="20886at2759"/>
<dbReference type="Proteomes" id="UP000694255">
    <property type="component" value="Unassembled WGS sequence"/>
</dbReference>
<feature type="compositionally biased region" description="Polar residues" evidence="6">
    <location>
        <begin position="249"/>
        <end position="259"/>
    </location>
</feature>
<gene>
    <name evidence="7" type="ORF">J8A68_002542</name>
</gene>
<comment type="subcellular location">
    <subcellularLocation>
        <location evidence="1">Nucleus</location>
    </subcellularLocation>
</comment>
<dbReference type="GO" id="GO:0010468">
    <property type="term" value="P:regulation of gene expression"/>
    <property type="evidence" value="ECO:0007669"/>
    <property type="project" value="UniProtKB-ARBA"/>
</dbReference>
<feature type="compositionally biased region" description="Polar residues" evidence="6">
    <location>
        <begin position="280"/>
        <end position="295"/>
    </location>
</feature>
<evidence type="ECO:0000256" key="5">
    <source>
        <dbReference type="ARBA" id="ARBA00023242"/>
    </source>
</evidence>
<dbReference type="SMART" id="SM01401">
    <property type="entry name" value="Sds3"/>
    <property type="match status" value="1"/>
</dbReference>
<sequence>MSVVEREIKTELIEESIPESPNEESTRNGDIDDDNNDDVDDDDFNHPGEITGRESPLTDIATSPPPFELSLRETDLHSDEDIHPSKIDDLDDESGSSTHNISPINDDELKTNGRKGDSYESSELSDLGDDDSEAETDKMDFLDDNDSDDSVNQKVSDLKTLSKLTELARLRDVDSDFDEDDRLDDNIEVKDEEDPVETKDEDNKSEIEVGKRPAEEDEDESLGNEIKRRKSNPEELSNNESDPVEKSTEANPTKDSNSPDGEVKTEEKETMTSKEEDNENTSQEQIQETVTTKDQINIDNIEDDNEAEAEDEDNAEEEEDEGTKPDESSIDGENEDHSPQNEEKVEVEEEEVDTVDLNEQRKLAIQELISIESKFAELRDKLYQDKLSILERELQLCLEGSHPELSKIYYKINGFYQDSLKLANSNLAYKLKCIDKETMAARTSIHQDFLKNVMELKNSMITETTSLWYKINKERNQLDQLVSDFNFTAIPTIPNVAAGSSDESSATTSYQYSDGVYENTQLSKKAIKQNTLIELVQQRNNVNHQIGILNGLVQFHGFPAAINATLSEDSSFLPDELLLKKATDDEIKDDLKAMGIQI</sequence>
<proteinExistence type="predicted"/>
<evidence type="ECO:0000313" key="7">
    <source>
        <dbReference type="EMBL" id="KAG7663915.1"/>
    </source>
</evidence>
<dbReference type="GeneID" id="73469343"/>
<dbReference type="Pfam" id="PF08598">
    <property type="entry name" value="Sds3"/>
    <property type="match status" value="1"/>
</dbReference>
<keyword evidence="5" id="KW-0539">Nucleus</keyword>
<evidence type="ECO:0000256" key="4">
    <source>
        <dbReference type="ARBA" id="ARBA00023163"/>
    </source>
</evidence>